<name>A0A060QCL7_9PROT</name>
<gene>
    <name evidence="2" type="ORF">ASAP_0383</name>
</gene>
<protein>
    <submittedName>
        <fullName evidence="2">Uncharacterized protein</fullName>
    </submittedName>
</protein>
<reference evidence="2 3" key="1">
    <citation type="journal article" date="2014" name="Genome Biol. Evol.">
        <title>Acetic acid bacteria genomes reveal functional traits for adaptation to life in insect guts.</title>
        <authorList>
            <person name="Chouaia B."/>
            <person name="Gaiarsa S."/>
            <person name="Crotti E."/>
            <person name="Comandatore F."/>
            <person name="Degli Esposti M."/>
            <person name="Ricci I."/>
            <person name="Alma A."/>
            <person name="Favia G."/>
            <person name="Bandi C."/>
            <person name="Daffonchio D."/>
        </authorList>
    </citation>
    <scope>NUCLEOTIDE SEQUENCE [LARGE SCALE GENOMIC DNA]</scope>
    <source>
        <strain evidence="2 3">SF2.1</strain>
    </source>
</reference>
<accession>A0A060QCL7</accession>
<organism evidence="2 3">
    <name type="scientific">Asaia bogorensis</name>
    <dbReference type="NCBI Taxonomy" id="91915"/>
    <lineage>
        <taxon>Bacteria</taxon>
        <taxon>Pseudomonadati</taxon>
        <taxon>Pseudomonadota</taxon>
        <taxon>Alphaproteobacteria</taxon>
        <taxon>Acetobacterales</taxon>
        <taxon>Acetobacteraceae</taxon>
        <taxon>Asaia</taxon>
    </lineage>
</organism>
<evidence type="ECO:0000313" key="3">
    <source>
        <dbReference type="Proteomes" id="UP000027583"/>
    </source>
</evidence>
<feature type="compositionally biased region" description="Basic and acidic residues" evidence="1">
    <location>
        <begin position="56"/>
        <end position="80"/>
    </location>
</feature>
<dbReference type="Proteomes" id="UP000027583">
    <property type="component" value="Unassembled WGS sequence"/>
</dbReference>
<proteinExistence type="predicted"/>
<comment type="caution">
    <text evidence="2">The sequence shown here is derived from an EMBL/GenBank/DDBJ whole genome shotgun (WGS) entry which is preliminary data.</text>
</comment>
<feature type="region of interest" description="Disordered" evidence="1">
    <location>
        <begin position="1"/>
        <end position="23"/>
    </location>
</feature>
<feature type="compositionally biased region" description="Polar residues" evidence="1">
    <location>
        <begin position="1"/>
        <end position="14"/>
    </location>
</feature>
<evidence type="ECO:0000256" key="1">
    <source>
        <dbReference type="SAM" id="MobiDB-lite"/>
    </source>
</evidence>
<dbReference type="AlphaFoldDB" id="A0A060QCL7"/>
<reference evidence="2 3" key="2">
    <citation type="journal article" date="2014" name="PLoS ONE">
        <title>Evolution of mitochondria reconstructed from the energy metabolism of living bacteria.</title>
        <authorList>
            <person name="Degli Esposti M."/>
            <person name="Chouaia B."/>
            <person name="Comandatore F."/>
            <person name="Crotti E."/>
            <person name="Sassera D."/>
            <person name="Lievens P.M."/>
            <person name="Daffonchio D."/>
            <person name="Bandi C."/>
        </authorList>
    </citation>
    <scope>NUCLEOTIDE SEQUENCE [LARGE SCALE GENOMIC DNA]</scope>
    <source>
        <strain evidence="2 3">SF2.1</strain>
    </source>
</reference>
<feature type="region of interest" description="Disordered" evidence="1">
    <location>
        <begin position="56"/>
        <end position="94"/>
    </location>
</feature>
<dbReference type="RefSeq" id="WP_023978569.1">
    <property type="nucleotide sequence ID" value="NZ_CBLX010000003.1"/>
</dbReference>
<evidence type="ECO:0000313" key="2">
    <source>
        <dbReference type="EMBL" id="CDG38428.1"/>
    </source>
</evidence>
<dbReference type="EMBL" id="CBLX010000003">
    <property type="protein sequence ID" value="CDG38428.1"/>
    <property type="molecule type" value="Genomic_DNA"/>
</dbReference>
<dbReference type="GeneID" id="78226961"/>
<dbReference type="eggNOG" id="ENOG5033KKS">
    <property type="taxonomic scope" value="Bacteria"/>
</dbReference>
<sequence>MRSYTGQLSDNQPIRRNLAEKQKQLRDLKETLATMKPHTSPSLKESVQRRIRELEVEIRTAPRNDKPATQDKAQRNERQRRAPRRAHHAETFGE</sequence>